<dbReference type="InParanoid" id="A0A7M7PRX0"/>
<evidence type="ECO:0000256" key="11">
    <source>
        <dbReference type="SAM" id="Phobius"/>
    </source>
</evidence>
<feature type="compositionally biased region" description="Polar residues" evidence="10">
    <location>
        <begin position="306"/>
        <end position="319"/>
    </location>
</feature>
<dbReference type="EnsemblMetazoa" id="XM_030999508">
    <property type="protein sequence ID" value="XP_030855368"/>
    <property type="gene ID" value="LOC754546"/>
</dbReference>
<dbReference type="GO" id="GO:0007268">
    <property type="term" value="P:chemical synaptic transmission"/>
    <property type="evidence" value="ECO:0000318"/>
    <property type="project" value="GO_Central"/>
</dbReference>
<organism evidence="13 14">
    <name type="scientific">Strongylocentrotus purpuratus</name>
    <name type="common">Purple sea urchin</name>
    <dbReference type="NCBI Taxonomy" id="7668"/>
    <lineage>
        <taxon>Eukaryota</taxon>
        <taxon>Metazoa</taxon>
        <taxon>Echinodermata</taxon>
        <taxon>Eleutherozoa</taxon>
        <taxon>Echinozoa</taxon>
        <taxon>Echinoidea</taxon>
        <taxon>Euechinoidea</taxon>
        <taxon>Echinacea</taxon>
        <taxon>Camarodonta</taxon>
        <taxon>Echinidea</taxon>
        <taxon>Strongylocentrotidae</taxon>
        <taxon>Strongylocentrotus</taxon>
    </lineage>
</organism>
<dbReference type="PRINTS" id="PR00237">
    <property type="entry name" value="GPCRRHODOPSN"/>
</dbReference>
<dbReference type="PROSITE" id="PS50262">
    <property type="entry name" value="G_PROTEIN_RECEP_F1_2"/>
    <property type="match status" value="1"/>
</dbReference>
<feature type="region of interest" description="Disordered" evidence="10">
    <location>
        <begin position="384"/>
        <end position="445"/>
    </location>
</feature>
<evidence type="ECO:0000256" key="5">
    <source>
        <dbReference type="ARBA" id="ARBA00023040"/>
    </source>
</evidence>
<evidence type="ECO:0000256" key="2">
    <source>
        <dbReference type="ARBA" id="ARBA00022475"/>
    </source>
</evidence>
<evidence type="ECO:0000256" key="1">
    <source>
        <dbReference type="ARBA" id="ARBA00004651"/>
    </source>
</evidence>
<comment type="subcellular location">
    <subcellularLocation>
        <location evidence="1">Cell membrane</location>
        <topology evidence="1">Multi-pass membrane protein</topology>
    </subcellularLocation>
</comment>
<feature type="transmembrane region" description="Helical" evidence="11">
    <location>
        <begin position="47"/>
        <end position="72"/>
    </location>
</feature>
<reference evidence="14" key="1">
    <citation type="submission" date="2015-02" db="EMBL/GenBank/DDBJ databases">
        <title>Genome sequencing for Strongylocentrotus purpuratus.</title>
        <authorList>
            <person name="Murali S."/>
            <person name="Liu Y."/>
            <person name="Vee V."/>
            <person name="English A."/>
            <person name="Wang M."/>
            <person name="Skinner E."/>
            <person name="Han Y."/>
            <person name="Muzny D.M."/>
            <person name="Worley K.C."/>
            <person name="Gibbs R.A."/>
        </authorList>
    </citation>
    <scope>NUCLEOTIDE SEQUENCE</scope>
</reference>
<dbReference type="OrthoDB" id="10071887at2759"/>
<dbReference type="GO" id="GO:0030425">
    <property type="term" value="C:dendrite"/>
    <property type="evidence" value="ECO:0000318"/>
    <property type="project" value="GO_Central"/>
</dbReference>
<dbReference type="RefSeq" id="XP_030855368.1">
    <property type="nucleotide sequence ID" value="XM_030999508.1"/>
</dbReference>
<evidence type="ECO:0000256" key="7">
    <source>
        <dbReference type="ARBA" id="ARBA00023170"/>
    </source>
</evidence>
<dbReference type="Pfam" id="PF00001">
    <property type="entry name" value="7tm_1"/>
    <property type="match status" value="1"/>
</dbReference>
<evidence type="ECO:0000256" key="6">
    <source>
        <dbReference type="ARBA" id="ARBA00023136"/>
    </source>
</evidence>
<feature type="domain" description="G-protein coupled receptors family 1 profile" evidence="12">
    <location>
        <begin position="64"/>
        <end position="537"/>
    </location>
</feature>
<dbReference type="Proteomes" id="UP000007110">
    <property type="component" value="Unassembled WGS sequence"/>
</dbReference>
<name>A0A7M7PRX0_STRPU</name>
<feature type="transmembrane region" description="Helical" evidence="11">
    <location>
        <begin position="168"/>
        <end position="190"/>
    </location>
</feature>
<dbReference type="PANTHER" id="PTHR24247:SF265">
    <property type="entry name" value="MUSCARINIC ACETYLCHOLINE RECEPTOR DM1"/>
    <property type="match status" value="1"/>
</dbReference>
<keyword evidence="5 9" id="KW-0297">G-protein coupled receptor</keyword>
<dbReference type="AlphaFoldDB" id="A0A7M7PRX0"/>
<evidence type="ECO:0000313" key="14">
    <source>
        <dbReference type="Proteomes" id="UP000007110"/>
    </source>
</evidence>
<feature type="compositionally biased region" description="Polar residues" evidence="10">
    <location>
        <begin position="431"/>
        <end position="445"/>
    </location>
</feature>
<feature type="compositionally biased region" description="Basic and acidic residues" evidence="10">
    <location>
        <begin position="335"/>
        <end position="346"/>
    </location>
</feature>
<dbReference type="SUPFAM" id="SSF81321">
    <property type="entry name" value="Family A G protein-coupled receptor-like"/>
    <property type="match status" value="1"/>
</dbReference>
<reference evidence="13" key="2">
    <citation type="submission" date="2021-01" db="UniProtKB">
        <authorList>
            <consortium name="EnsemblMetazoa"/>
        </authorList>
    </citation>
    <scope>IDENTIFICATION</scope>
</reference>
<dbReference type="GO" id="GO:0007197">
    <property type="term" value="P:adenylate cyclase-inhibiting G protein-coupled acetylcholine receptor signaling pathway"/>
    <property type="evidence" value="ECO:0000318"/>
    <property type="project" value="GO_Central"/>
</dbReference>
<accession>A0A7M7PRX0</accession>
<dbReference type="GO" id="GO:0007187">
    <property type="term" value="P:G protein-coupled receptor signaling pathway, coupled to cyclic nucleotide second messenger"/>
    <property type="evidence" value="ECO:0000318"/>
    <property type="project" value="GO_Central"/>
</dbReference>
<dbReference type="GO" id="GO:0016907">
    <property type="term" value="F:G protein-coupled acetylcholine receptor activity"/>
    <property type="evidence" value="ECO:0000318"/>
    <property type="project" value="GO_Central"/>
</dbReference>
<evidence type="ECO:0000256" key="9">
    <source>
        <dbReference type="RuleBase" id="RU000688"/>
    </source>
</evidence>
<dbReference type="PRINTS" id="PR00243">
    <property type="entry name" value="MUSCARINICR"/>
</dbReference>
<dbReference type="GO" id="GO:0045202">
    <property type="term" value="C:synapse"/>
    <property type="evidence" value="ECO:0000318"/>
    <property type="project" value="GO_Central"/>
</dbReference>
<feature type="transmembrane region" description="Helical" evidence="11">
    <location>
        <begin position="210"/>
        <end position="233"/>
    </location>
</feature>
<evidence type="ECO:0000256" key="4">
    <source>
        <dbReference type="ARBA" id="ARBA00022989"/>
    </source>
</evidence>
<dbReference type="Gene3D" id="1.20.1070.10">
    <property type="entry name" value="Rhodopsin 7-helix transmembrane proteins"/>
    <property type="match status" value="2"/>
</dbReference>
<feature type="transmembrane region" description="Helical" evidence="11">
    <location>
        <begin position="481"/>
        <end position="501"/>
    </location>
</feature>
<dbReference type="KEGG" id="spu:754546"/>
<keyword evidence="7 9" id="KW-0675">Receptor</keyword>
<keyword evidence="6 11" id="KW-0472">Membrane</keyword>
<comment type="similarity">
    <text evidence="9">Belongs to the G-protein coupled receptor 1 family.</text>
</comment>
<keyword evidence="4 11" id="KW-1133">Transmembrane helix</keyword>
<evidence type="ECO:0000259" key="12">
    <source>
        <dbReference type="PROSITE" id="PS50262"/>
    </source>
</evidence>
<dbReference type="OMA" id="PVYFLTS"/>
<feature type="transmembrane region" description="Helical" evidence="11">
    <location>
        <begin position="84"/>
        <end position="109"/>
    </location>
</feature>
<dbReference type="PANTHER" id="PTHR24247">
    <property type="entry name" value="5-HYDROXYTRYPTAMINE RECEPTOR"/>
    <property type="match status" value="1"/>
</dbReference>
<dbReference type="GO" id="GO:0005886">
    <property type="term" value="C:plasma membrane"/>
    <property type="evidence" value="ECO:0000318"/>
    <property type="project" value="GO_Central"/>
</dbReference>
<dbReference type="PROSITE" id="PS00237">
    <property type="entry name" value="G_PROTEIN_RECEP_F1_1"/>
    <property type="match status" value="1"/>
</dbReference>
<proteinExistence type="inferred from homology"/>
<evidence type="ECO:0000256" key="3">
    <source>
        <dbReference type="ARBA" id="ARBA00022692"/>
    </source>
</evidence>
<keyword evidence="3 9" id="KW-0812">Transmembrane</keyword>
<dbReference type="CDD" id="cd15049">
    <property type="entry name" value="7tmA_mAChR"/>
    <property type="match status" value="1"/>
</dbReference>
<dbReference type="InterPro" id="IPR000276">
    <property type="entry name" value="GPCR_Rhodpsn"/>
</dbReference>
<feature type="transmembrane region" description="Helical" evidence="11">
    <location>
        <begin position="521"/>
        <end position="540"/>
    </location>
</feature>
<protein>
    <recommendedName>
        <fullName evidence="12">G-protein coupled receptors family 1 profile domain-containing protein</fullName>
    </recommendedName>
</protein>
<evidence type="ECO:0000313" key="13">
    <source>
        <dbReference type="EnsemblMetazoa" id="XP_030855368"/>
    </source>
</evidence>
<keyword evidence="2" id="KW-1003">Cell membrane</keyword>
<dbReference type="InterPro" id="IPR000995">
    <property type="entry name" value="Musac_Ach_rcpt"/>
</dbReference>
<feature type="region of interest" description="Disordered" evidence="10">
    <location>
        <begin position="298"/>
        <end position="347"/>
    </location>
</feature>
<sequence length="575" mass="64889">MPQTLSPISAISTAVVDGSYNDYYNNSLFNDTETVLQPFGDHELWEAILIIITSATIAIFTVSANVMVWLSFYMDKQLQVVNNYFILSLATADIIIGALSIPIYTLYLLQGGWRLGNIFCDIWLSIDYVASNASVMNLCIICFDRFLSVTRPLTYRANRTPKKAKVMIALAWLVSVVVWIPLIIGWQFFFKAGRNVPPDDCYIQFLYDEIALNVVTIVIAFYLPVALMGTLYYKIWRETEKRSLELERLQEGGHSSAPARRLLSSEDTDEEVGVRVRNTSKCLRCPCCLIADLGDEEDDSSDLTIHHNSPSTMSYSASLKSRRGSRAQAILPSDSPRHHTIREPPRSAHQLNGNLAAAENNSSDNNKSFAASLYTILIKLPDESPNASEEDKLPKITMVEESPQREQSLIQDQEGTRLMPPETNGNEKSRSNSVASNNKAPANSQSNLSISTISMVNKMAVRAKTNVNRKRKSQLIREKKAARTLCAILLAFIITWTPYSVLVLISFSGINNAAVTRSFEVAYWLCYLNSTVNPICYALCNATFRRAFKRILTCQWTPRHRRQHKQRQQAKRRER</sequence>
<dbReference type="InterPro" id="IPR017452">
    <property type="entry name" value="GPCR_Rhodpsn_7TM"/>
</dbReference>
<keyword evidence="8 9" id="KW-0807">Transducer</keyword>
<dbReference type="FunCoup" id="A0A7M7PRX0">
    <property type="interactions" value="389"/>
</dbReference>
<evidence type="ECO:0000256" key="8">
    <source>
        <dbReference type="ARBA" id="ARBA00023224"/>
    </source>
</evidence>
<dbReference type="GeneID" id="754546"/>
<keyword evidence="14" id="KW-1185">Reference proteome</keyword>
<feature type="transmembrane region" description="Helical" evidence="11">
    <location>
        <begin position="129"/>
        <end position="147"/>
    </location>
</feature>
<evidence type="ECO:0000256" key="10">
    <source>
        <dbReference type="SAM" id="MobiDB-lite"/>
    </source>
</evidence>